<proteinExistence type="predicted"/>
<dbReference type="PANTHER" id="PTHR42967:SF1">
    <property type="entry name" value="MBL FOLD METALLO-HYDROLASE"/>
    <property type="match status" value="1"/>
</dbReference>
<dbReference type="Pfam" id="PF13483">
    <property type="entry name" value="Lactamase_B_3"/>
    <property type="match status" value="1"/>
</dbReference>
<protein>
    <recommendedName>
        <fullName evidence="3">Lactamase</fullName>
    </recommendedName>
</protein>
<dbReference type="Gene3D" id="3.60.15.10">
    <property type="entry name" value="Ribonuclease Z/Hydroxyacylglutathione hydrolase-like"/>
    <property type="match status" value="1"/>
</dbReference>
<evidence type="ECO:0000313" key="2">
    <source>
        <dbReference type="Proteomes" id="UP000228561"/>
    </source>
</evidence>
<gene>
    <name evidence="1" type="ORF">COS58_01000</name>
</gene>
<accession>A0A2M7B986</accession>
<name>A0A2M7B986_9BACT</name>
<dbReference type="SUPFAM" id="SSF56281">
    <property type="entry name" value="Metallo-hydrolase/oxidoreductase"/>
    <property type="match status" value="1"/>
</dbReference>
<organism evidence="1 2">
    <name type="scientific">Candidatus Tagabacteria bacterium CG03_land_8_20_14_0_80_41_22</name>
    <dbReference type="NCBI Taxonomy" id="1975020"/>
    <lineage>
        <taxon>Bacteria</taxon>
        <taxon>Candidatus Tagaibacteriota</taxon>
    </lineage>
</organism>
<dbReference type="InterPro" id="IPR036866">
    <property type="entry name" value="RibonucZ/Hydroxyglut_hydro"/>
</dbReference>
<reference evidence="2" key="1">
    <citation type="submission" date="2017-09" db="EMBL/GenBank/DDBJ databases">
        <title>Depth-based differentiation of microbial function through sediment-hosted aquifers and enrichment of novel symbionts in the deep terrestrial subsurface.</title>
        <authorList>
            <person name="Probst A.J."/>
            <person name="Ladd B."/>
            <person name="Jarett J.K."/>
            <person name="Geller-Mcgrath D.E."/>
            <person name="Sieber C.M.K."/>
            <person name="Emerson J.B."/>
            <person name="Anantharaman K."/>
            <person name="Thomas B.C."/>
            <person name="Malmstrom R."/>
            <person name="Stieglmeier M."/>
            <person name="Klingl A."/>
            <person name="Woyke T."/>
            <person name="Ryan C.M."/>
            <person name="Banfield J.F."/>
        </authorList>
    </citation>
    <scope>NUCLEOTIDE SEQUENCE [LARGE SCALE GENOMIC DNA]</scope>
</reference>
<dbReference type="Proteomes" id="UP000228561">
    <property type="component" value="Unassembled WGS sequence"/>
</dbReference>
<comment type="caution">
    <text evidence="1">The sequence shown here is derived from an EMBL/GenBank/DDBJ whole genome shotgun (WGS) entry which is preliminary data.</text>
</comment>
<dbReference type="AlphaFoldDB" id="A0A2M7B986"/>
<dbReference type="EMBL" id="PEVG01000013">
    <property type="protein sequence ID" value="PIU99663.1"/>
    <property type="molecule type" value="Genomic_DNA"/>
</dbReference>
<dbReference type="PANTHER" id="PTHR42967">
    <property type="entry name" value="METAL DEPENDENT HYDROLASE"/>
    <property type="match status" value="1"/>
</dbReference>
<sequence>MVISYYGLSCFKIQSGDTSLVFDLPSKKSAVKPPRFQADIFVQSHDHDGHNGVESIAREKARLPARQEFFLVDSPGEYEIKGIYIRGMKSFHDSVSGKKHGVNTVYMARCENVKLCFMGDFGEKEIRPELKEEIGEIDVLFVPIGGETVLDAEGARNAINQIEPAVAIPMHYPDNGKALKSFLAEMGQKDVKPVEKFSIKKKDIDGNGTSIVVLENQGA</sequence>
<evidence type="ECO:0008006" key="3">
    <source>
        <dbReference type="Google" id="ProtNLM"/>
    </source>
</evidence>
<evidence type="ECO:0000313" key="1">
    <source>
        <dbReference type="EMBL" id="PIU99663.1"/>
    </source>
</evidence>